<evidence type="ECO:0000256" key="5">
    <source>
        <dbReference type="ARBA" id="ARBA00022692"/>
    </source>
</evidence>
<protein>
    <recommendedName>
        <fullName evidence="10">ABC transmembrane type-1 domain-containing protein</fullName>
    </recommendedName>
</protein>
<keyword evidence="12" id="KW-1185">Reference proteome</keyword>
<dbReference type="SUPFAM" id="SSF161098">
    <property type="entry name" value="MetI-like"/>
    <property type="match status" value="1"/>
</dbReference>
<dbReference type="Gene3D" id="1.10.3720.10">
    <property type="entry name" value="MetI-like"/>
    <property type="match status" value="1"/>
</dbReference>
<keyword evidence="5 9" id="KW-0812">Transmembrane</keyword>
<proteinExistence type="inferred from homology"/>
<dbReference type="InterPro" id="IPR043429">
    <property type="entry name" value="ArtM/GltK/GlnP/TcyL/YhdX-like"/>
</dbReference>
<feature type="transmembrane region" description="Helical" evidence="9">
    <location>
        <begin position="49"/>
        <end position="69"/>
    </location>
</feature>
<feature type="transmembrane region" description="Helical" evidence="9">
    <location>
        <begin position="232"/>
        <end position="250"/>
    </location>
</feature>
<evidence type="ECO:0000256" key="2">
    <source>
        <dbReference type="ARBA" id="ARBA00010072"/>
    </source>
</evidence>
<comment type="caution">
    <text evidence="11">The sequence shown here is derived from an EMBL/GenBank/DDBJ whole genome shotgun (WGS) entry which is preliminary data.</text>
</comment>
<keyword evidence="8 9" id="KW-0472">Membrane</keyword>
<evidence type="ECO:0000256" key="6">
    <source>
        <dbReference type="ARBA" id="ARBA00022970"/>
    </source>
</evidence>
<dbReference type="Proteomes" id="UP001239909">
    <property type="component" value="Unassembled WGS sequence"/>
</dbReference>
<keyword evidence="4" id="KW-1003">Cell membrane</keyword>
<evidence type="ECO:0000256" key="7">
    <source>
        <dbReference type="ARBA" id="ARBA00022989"/>
    </source>
</evidence>
<name>A0ABQ6LQI3_9RHOB</name>
<dbReference type="EMBL" id="BSYI01000024">
    <property type="protein sequence ID" value="GMG83803.1"/>
    <property type="molecule type" value="Genomic_DNA"/>
</dbReference>
<dbReference type="InterPro" id="IPR000515">
    <property type="entry name" value="MetI-like"/>
</dbReference>
<keyword evidence="7 9" id="KW-1133">Transmembrane helix</keyword>
<dbReference type="CDD" id="cd06261">
    <property type="entry name" value="TM_PBP2"/>
    <property type="match status" value="1"/>
</dbReference>
<evidence type="ECO:0000256" key="8">
    <source>
        <dbReference type="ARBA" id="ARBA00023136"/>
    </source>
</evidence>
<feature type="domain" description="ABC transmembrane type-1" evidence="10">
    <location>
        <begin position="95"/>
        <end position="293"/>
    </location>
</feature>
<organism evidence="11 12">
    <name type="scientific">Paralimibaculum aggregatum</name>
    <dbReference type="NCBI Taxonomy" id="3036245"/>
    <lineage>
        <taxon>Bacteria</taxon>
        <taxon>Pseudomonadati</taxon>
        <taxon>Pseudomonadota</taxon>
        <taxon>Alphaproteobacteria</taxon>
        <taxon>Rhodobacterales</taxon>
        <taxon>Paracoccaceae</taxon>
        <taxon>Paralimibaculum</taxon>
    </lineage>
</organism>
<gene>
    <name evidence="11" type="ORF">LNKW23_30170</name>
</gene>
<evidence type="ECO:0000313" key="12">
    <source>
        <dbReference type="Proteomes" id="UP001239909"/>
    </source>
</evidence>
<evidence type="ECO:0000256" key="3">
    <source>
        <dbReference type="ARBA" id="ARBA00022448"/>
    </source>
</evidence>
<dbReference type="PROSITE" id="PS50928">
    <property type="entry name" value="ABC_TM1"/>
    <property type="match status" value="1"/>
</dbReference>
<feature type="transmembrane region" description="Helical" evidence="9">
    <location>
        <begin position="270"/>
        <end position="290"/>
    </location>
</feature>
<evidence type="ECO:0000256" key="4">
    <source>
        <dbReference type="ARBA" id="ARBA00022475"/>
    </source>
</evidence>
<dbReference type="InterPro" id="IPR010065">
    <property type="entry name" value="AA_ABC_transptr_permease_3TM"/>
</dbReference>
<reference evidence="11 12" key="1">
    <citation type="submission" date="2023-04" db="EMBL/GenBank/DDBJ databases">
        <title>Marinoamorphus aggregata gen. nov., sp. Nov., isolate from tissue of brittle star Ophioplocus japonicus.</title>
        <authorList>
            <person name="Kawano K."/>
            <person name="Sawayama S."/>
            <person name="Nakagawa S."/>
        </authorList>
    </citation>
    <scope>NUCLEOTIDE SEQUENCE [LARGE SCALE GENOMIC DNA]</scope>
    <source>
        <strain evidence="11 12">NKW23</strain>
    </source>
</reference>
<comment type="subcellular location">
    <subcellularLocation>
        <location evidence="1">Cell inner membrane</location>
        <topology evidence="1">Multi-pass membrane protein</topology>
    </subcellularLocation>
    <subcellularLocation>
        <location evidence="9">Cell membrane</location>
        <topology evidence="9">Multi-pass membrane protein</topology>
    </subcellularLocation>
</comment>
<dbReference type="Pfam" id="PF00528">
    <property type="entry name" value="BPD_transp_1"/>
    <property type="match status" value="1"/>
</dbReference>
<feature type="transmembrane region" description="Helical" evidence="9">
    <location>
        <begin position="89"/>
        <end position="122"/>
    </location>
</feature>
<evidence type="ECO:0000256" key="1">
    <source>
        <dbReference type="ARBA" id="ARBA00004429"/>
    </source>
</evidence>
<evidence type="ECO:0000313" key="11">
    <source>
        <dbReference type="EMBL" id="GMG83803.1"/>
    </source>
</evidence>
<dbReference type="RefSeq" id="WP_285672614.1">
    <property type="nucleotide sequence ID" value="NZ_BSYI01000024.1"/>
</dbReference>
<evidence type="ECO:0000256" key="9">
    <source>
        <dbReference type="RuleBase" id="RU363032"/>
    </source>
</evidence>
<evidence type="ECO:0000259" key="10">
    <source>
        <dbReference type="PROSITE" id="PS50928"/>
    </source>
</evidence>
<comment type="similarity">
    <text evidence="2">Belongs to the binding-protein-dependent transport system permease family. HisMQ subfamily.</text>
</comment>
<accession>A0ABQ6LQI3</accession>
<feature type="transmembrane region" description="Helical" evidence="9">
    <location>
        <begin position="143"/>
        <end position="164"/>
    </location>
</feature>
<keyword evidence="6" id="KW-0029">Amino-acid transport</keyword>
<dbReference type="PANTHER" id="PTHR30614">
    <property type="entry name" value="MEMBRANE COMPONENT OF AMINO ACID ABC TRANSPORTER"/>
    <property type="match status" value="1"/>
</dbReference>
<sequence>MAAERRRPRSRAIPGLGAQARTDLAVLLPFRPATTGPDPFIAVRWLAGLPAWTPLAILALALLWPALAHAQGRYGTVEAIDALWRWLPFLVWSGFFFNVLISFLAMAVGTVLGAALGLAQVSQSRPMRAFAWAVTQLFRNSPWLVLLFIVLLAFPFQVTIAGTVIPVPDWVKAVIGLSLPIMANISEIVRGAVRSVPSAQWEAAESLAFSRRQTMWQIILPQCYKRMLPPWMNWYAILTMATPLCSLLGVEEIITLTRQAMEGEDNHPELLVPFYSFALCLFFAYCYPIARLTVALERRYAVKL</sequence>
<dbReference type="InterPro" id="IPR035906">
    <property type="entry name" value="MetI-like_sf"/>
</dbReference>
<keyword evidence="3 9" id="KW-0813">Transport</keyword>
<dbReference type="NCBIfam" id="TIGR01726">
    <property type="entry name" value="HEQRo_perm_3TM"/>
    <property type="match status" value="1"/>
</dbReference>
<dbReference type="PANTHER" id="PTHR30614:SF0">
    <property type="entry name" value="L-CYSTINE TRANSPORT SYSTEM PERMEASE PROTEIN TCYL"/>
    <property type="match status" value="1"/>
</dbReference>